<dbReference type="EMBL" id="JAPNKA010000001">
    <property type="protein sequence ID" value="MCY1081888.1"/>
    <property type="molecule type" value="Genomic_DNA"/>
</dbReference>
<protein>
    <submittedName>
        <fullName evidence="2">Uncharacterized protein</fullName>
    </submittedName>
</protein>
<name>A0ABT4AJK7_9BACT</name>
<comment type="caution">
    <text evidence="2">The sequence shown here is derived from an EMBL/GenBank/DDBJ whole genome shotgun (WGS) entry which is preliminary data.</text>
</comment>
<dbReference type="Proteomes" id="UP001207654">
    <property type="component" value="Unassembled WGS sequence"/>
</dbReference>
<evidence type="ECO:0000313" key="2">
    <source>
        <dbReference type="EMBL" id="MCY1081888.1"/>
    </source>
</evidence>
<proteinExistence type="predicted"/>
<gene>
    <name evidence="2" type="ORF">OV287_46315</name>
</gene>
<feature type="signal peptide" evidence="1">
    <location>
        <begin position="1"/>
        <end position="21"/>
    </location>
</feature>
<evidence type="ECO:0000256" key="1">
    <source>
        <dbReference type="SAM" id="SignalP"/>
    </source>
</evidence>
<dbReference type="RefSeq" id="WP_267540471.1">
    <property type="nucleotide sequence ID" value="NZ_JAPNKA010000001.1"/>
</dbReference>
<organism evidence="2 3">
    <name type="scientific">Archangium lansingense</name>
    <dbReference type="NCBI Taxonomy" id="2995310"/>
    <lineage>
        <taxon>Bacteria</taxon>
        <taxon>Pseudomonadati</taxon>
        <taxon>Myxococcota</taxon>
        <taxon>Myxococcia</taxon>
        <taxon>Myxococcales</taxon>
        <taxon>Cystobacterineae</taxon>
        <taxon>Archangiaceae</taxon>
        <taxon>Archangium</taxon>
    </lineage>
</organism>
<evidence type="ECO:0000313" key="3">
    <source>
        <dbReference type="Proteomes" id="UP001207654"/>
    </source>
</evidence>
<sequence>MRTKCYWLVLLPLLGNALGCAGNNPDVRVRRLPDGRLQVDGPLAGPYDTLEELAEKSCDIMTRQPGAANGPYGFEYCALYYYAREENAYFLSYLSDIRGSWDPLVKSCTLPNSLNDPAHSNIVLLGGTHTHPNNREFSPRDLSAAAHWKPVRFFDTSTGKVWDRHLMVFFREKTGECRAYSYNNSTRIVSALRKGTWVPIGEVYHELGYIRLYEGKDWLP</sequence>
<keyword evidence="3" id="KW-1185">Reference proteome</keyword>
<keyword evidence="1" id="KW-0732">Signal</keyword>
<accession>A0ABT4AJK7</accession>
<reference evidence="2 3" key="1">
    <citation type="submission" date="2022-11" db="EMBL/GenBank/DDBJ databases">
        <title>Minimal conservation of predation-associated metabolite biosynthetic gene clusters underscores biosynthetic potential of Myxococcota including descriptions for ten novel species: Archangium lansinium sp. nov., Myxococcus landrumus sp. nov., Nannocystis bai.</title>
        <authorList>
            <person name="Ahearne A."/>
            <person name="Stevens C."/>
            <person name="Phillips K."/>
        </authorList>
    </citation>
    <scope>NUCLEOTIDE SEQUENCE [LARGE SCALE GENOMIC DNA]</scope>
    <source>
        <strain evidence="2 3">MIWBW</strain>
    </source>
</reference>
<feature type="chain" id="PRO_5045367933" evidence="1">
    <location>
        <begin position="22"/>
        <end position="220"/>
    </location>
</feature>